<name>A0ABX4USL2_9ACTO</name>
<evidence type="ECO:0000256" key="1">
    <source>
        <dbReference type="ARBA" id="ARBA00005091"/>
    </source>
</evidence>
<proteinExistence type="inferred from homology"/>
<evidence type="ECO:0000259" key="12">
    <source>
        <dbReference type="Pfam" id="PF00117"/>
    </source>
</evidence>
<feature type="active site" description="Nucleophile" evidence="11">
    <location>
        <position position="138"/>
    </location>
</feature>
<evidence type="ECO:0000256" key="3">
    <source>
        <dbReference type="ARBA" id="ARBA00022605"/>
    </source>
</evidence>
<comment type="function">
    <text evidence="8 11">IGPS catalyzes the conversion of PRFAR and glutamine to IGP, AICAR and glutamate. The HisH subunit catalyzes the hydrolysis of glutamine to glutamate and ammonia as part of the synthesis of IGP and AICAR. The resulting ammonia molecule is channeled to the active site of HisF.</text>
</comment>
<dbReference type="EC" id="4.3.2.10" evidence="11"/>
<evidence type="ECO:0000256" key="7">
    <source>
        <dbReference type="ARBA" id="ARBA00023239"/>
    </source>
</evidence>
<comment type="subcellular location">
    <subcellularLocation>
        <location evidence="11">Cytoplasm</location>
    </subcellularLocation>
</comment>
<keyword evidence="3 11" id="KW-0028">Amino-acid biosynthesis</keyword>
<accession>A0ABX4USL2</accession>
<evidence type="ECO:0000256" key="8">
    <source>
        <dbReference type="ARBA" id="ARBA00025299"/>
    </source>
</evidence>
<keyword evidence="11" id="KW-0963">Cytoplasm</keyword>
<dbReference type="EMBL" id="PNGC01000003">
    <property type="protein sequence ID" value="PMB88972.1"/>
    <property type="molecule type" value="Genomic_DNA"/>
</dbReference>
<feature type="active site" evidence="11">
    <location>
        <position position="251"/>
    </location>
</feature>
<comment type="caution">
    <text evidence="13">The sequence shown here is derived from an EMBL/GenBank/DDBJ whole genome shotgun (WGS) entry which is preliminary data.</text>
</comment>
<comment type="catalytic activity">
    <reaction evidence="9 11">
        <text>5-[(5-phospho-1-deoxy-D-ribulos-1-ylimino)methylamino]-1-(5-phospho-beta-D-ribosyl)imidazole-4-carboxamide + L-glutamine = D-erythro-1-(imidazol-4-yl)glycerol 3-phosphate + 5-amino-1-(5-phospho-beta-D-ribosyl)imidazole-4-carboxamide + L-glutamate + H(+)</text>
        <dbReference type="Rhea" id="RHEA:24793"/>
        <dbReference type="ChEBI" id="CHEBI:15378"/>
        <dbReference type="ChEBI" id="CHEBI:29985"/>
        <dbReference type="ChEBI" id="CHEBI:58278"/>
        <dbReference type="ChEBI" id="CHEBI:58359"/>
        <dbReference type="ChEBI" id="CHEBI:58475"/>
        <dbReference type="ChEBI" id="CHEBI:58525"/>
        <dbReference type="EC" id="4.3.2.10"/>
    </reaction>
</comment>
<keyword evidence="6 11" id="KW-0368">Histidine biosynthesis</keyword>
<keyword evidence="7 11" id="KW-0456">Lyase</keyword>
<evidence type="ECO:0000256" key="6">
    <source>
        <dbReference type="ARBA" id="ARBA00023102"/>
    </source>
</evidence>
<dbReference type="PANTHER" id="PTHR42701">
    <property type="entry name" value="IMIDAZOLE GLYCEROL PHOSPHATE SYNTHASE SUBUNIT HISH"/>
    <property type="match status" value="1"/>
</dbReference>
<keyword evidence="5 11" id="KW-0315">Glutamine amidotransferase</keyword>
<evidence type="ECO:0000256" key="9">
    <source>
        <dbReference type="ARBA" id="ARBA00047838"/>
    </source>
</evidence>
<dbReference type="EC" id="3.5.1.2" evidence="11"/>
<keyword evidence="4 11" id="KW-0378">Hydrolase</keyword>
<dbReference type="Proteomes" id="UP000243201">
    <property type="component" value="Unassembled WGS sequence"/>
</dbReference>
<dbReference type="NCBIfam" id="TIGR01855">
    <property type="entry name" value="IMP_synth_hisH"/>
    <property type="match status" value="1"/>
</dbReference>
<comment type="pathway">
    <text evidence="1 11">Amino-acid biosynthesis; L-histidine biosynthesis; L-histidine from 5-phospho-alpha-D-ribose 1-diphosphate: step 5/9.</text>
</comment>
<feature type="domain" description="Glutamine amidotransferase" evidence="12">
    <location>
        <begin position="63"/>
        <end position="264"/>
    </location>
</feature>
<dbReference type="PANTHER" id="PTHR42701:SF1">
    <property type="entry name" value="IMIDAZOLE GLYCEROL PHOSPHATE SYNTHASE SUBUNIT HISH"/>
    <property type="match status" value="1"/>
</dbReference>
<protein>
    <recommendedName>
        <fullName evidence="11">Imidazole glycerol phosphate synthase subunit HisH</fullName>
        <ecNumber evidence="11">4.3.2.10</ecNumber>
    </recommendedName>
    <alternativeName>
        <fullName evidence="11">IGP synthase glutaminase subunit</fullName>
        <ecNumber evidence="11">3.5.1.2</ecNumber>
    </alternativeName>
    <alternativeName>
        <fullName evidence="11">IGP synthase subunit HisH</fullName>
    </alternativeName>
    <alternativeName>
        <fullName evidence="11">ImGP synthase subunit HisH</fullName>
        <shortName evidence="11">IGPS subunit HisH</shortName>
    </alternativeName>
</protein>
<dbReference type="Gene3D" id="3.40.50.880">
    <property type="match status" value="1"/>
</dbReference>
<comment type="subunit">
    <text evidence="2 11">Heterodimer of HisH and HisF.</text>
</comment>
<dbReference type="InterPro" id="IPR029062">
    <property type="entry name" value="Class_I_gatase-like"/>
</dbReference>
<evidence type="ECO:0000256" key="4">
    <source>
        <dbReference type="ARBA" id="ARBA00022801"/>
    </source>
</evidence>
<gene>
    <name evidence="11" type="primary">hisH</name>
    <name evidence="13" type="ORF">CJ240_08175</name>
</gene>
<dbReference type="Pfam" id="PF00117">
    <property type="entry name" value="GATase"/>
    <property type="match status" value="1"/>
</dbReference>
<dbReference type="PROSITE" id="PS51273">
    <property type="entry name" value="GATASE_TYPE_1"/>
    <property type="match status" value="1"/>
</dbReference>
<reference evidence="13 14" key="1">
    <citation type="submission" date="2017-09" db="EMBL/GenBank/DDBJ databases">
        <title>Bacterial strain isolated from the female urinary microbiota.</title>
        <authorList>
            <person name="Thomas-White K."/>
            <person name="Kumar N."/>
            <person name="Forster S."/>
            <person name="Putonti C."/>
            <person name="Lawley T."/>
            <person name="Wolfe A.J."/>
        </authorList>
    </citation>
    <scope>NUCLEOTIDE SEQUENCE [LARGE SCALE GENOMIC DNA]</scope>
    <source>
        <strain evidence="13 14">UMB0744</strain>
    </source>
</reference>
<feature type="active site" evidence="11">
    <location>
        <position position="249"/>
    </location>
</feature>
<organism evidence="13 14">
    <name type="scientific">Varibaculum cambriense</name>
    <dbReference type="NCBI Taxonomy" id="184870"/>
    <lineage>
        <taxon>Bacteria</taxon>
        <taxon>Bacillati</taxon>
        <taxon>Actinomycetota</taxon>
        <taxon>Actinomycetes</taxon>
        <taxon>Actinomycetales</taxon>
        <taxon>Actinomycetaceae</taxon>
        <taxon>Varibaculum</taxon>
    </lineage>
</organism>
<evidence type="ECO:0000256" key="5">
    <source>
        <dbReference type="ARBA" id="ARBA00022962"/>
    </source>
</evidence>
<evidence type="ECO:0000256" key="10">
    <source>
        <dbReference type="ARBA" id="ARBA00049534"/>
    </source>
</evidence>
<dbReference type="SUPFAM" id="SSF52317">
    <property type="entry name" value="Class I glutamine amidotransferase-like"/>
    <property type="match status" value="1"/>
</dbReference>
<comment type="catalytic activity">
    <reaction evidence="10 11">
        <text>L-glutamine + H2O = L-glutamate + NH4(+)</text>
        <dbReference type="Rhea" id="RHEA:15889"/>
        <dbReference type="ChEBI" id="CHEBI:15377"/>
        <dbReference type="ChEBI" id="CHEBI:28938"/>
        <dbReference type="ChEBI" id="CHEBI:29985"/>
        <dbReference type="ChEBI" id="CHEBI:58359"/>
        <dbReference type="EC" id="3.5.1.2"/>
    </reaction>
</comment>
<evidence type="ECO:0000256" key="11">
    <source>
        <dbReference type="HAMAP-Rule" id="MF_00278"/>
    </source>
</evidence>
<evidence type="ECO:0000313" key="14">
    <source>
        <dbReference type="Proteomes" id="UP000243201"/>
    </source>
</evidence>
<dbReference type="HAMAP" id="MF_00278">
    <property type="entry name" value="HisH"/>
    <property type="match status" value="1"/>
</dbReference>
<keyword evidence="14" id="KW-1185">Reference proteome</keyword>
<evidence type="ECO:0000256" key="2">
    <source>
        <dbReference type="ARBA" id="ARBA00011152"/>
    </source>
</evidence>
<evidence type="ECO:0000313" key="13">
    <source>
        <dbReference type="EMBL" id="PMB88972.1"/>
    </source>
</evidence>
<dbReference type="CDD" id="cd01748">
    <property type="entry name" value="GATase1_IGP_Synthase"/>
    <property type="match status" value="1"/>
</dbReference>
<dbReference type="InterPro" id="IPR010139">
    <property type="entry name" value="Imidazole-glycPsynth_HisH"/>
</dbReference>
<dbReference type="InterPro" id="IPR017926">
    <property type="entry name" value="GATASE"/>
</dbReference>
<sequence length="268" mass="28986">MNEWKIYCSGGLLPKTIPRFVPHACAIYRGFCCGSCGDCKKILIAGKTQISGRKQAVSKKVAVFDYGSGNVRSAVNALKRVGVEVTLTSDFSTCLEADGLLVPGVGAFAAVMKDLHARRGDTIIDRRLAGGRAVLGICVGMQILFERGLEHGEDTAGMGEWPGTVEKLPAPILPHMGWSKIQVGQGSQLFSGIKDERFYFVHSYGVTADPAGHYRQASRMKPPIFSWATHGEPFIAAVENGPLAATQFHPEKSGDAGMELLRNWTQTF</sequence>